<dbReference type="Pfam" id="PF13520">
    <property type="entry name" value="AA_permease_2"/>
    <property type="match status" value="1"/>
</dbReference>
<sequence>LVFFAYLGFDAVSSAAEEVKNPQRTMPIGIIGSLLICTVLYVAVSAVLTGMVPYTDLNVTDPVAYALQVINQDWVAGIVSLGAVVGMITVILVMSYGATRLIFAMGRDGLLPKVLAEINPKYKTPVKNTWIFAVIVAIISGLVPLNKLAELVNIGTLLAFMMVSIGIIFLRKNKSIQARGFKVPFYPVLPIVSFLLCAFLISRLSVHTWILCGIWFVIGLIVYFAYGRNHSELLKK</sequence>
<keyword evidence="8" id="KW-1185">Reference proteome</keyword>
<organism evidence="7 8">
    <name type="scientific">Listeria marthii FSL S4-120</name>
    <dbReference type="NCBI Taxonomy" id="702457"/>
    <lineage>
        <taxon>Bacteria</taxon>
        <taxon>Bacillati</taxon>
        <taxon>Bacillota</taxon>
        <taxon>Bacilli</taxon>
        <taxon>Bacillales</taxon>
        <taxon>Listeriaceae</taxon>
        <taxon>Listeria</taxon>
    </lineage>
</organism>
<dbReference type="PANTHER" id="PTHR43243">
    <property type="entry name" value="INNER MEMBRANE TRANSPORTER YGJI-RELATED"/>
    <property type="match status" value="1"/>
</dbReference>
<dbReference type="Proteomes" id="UP000003412">
    <property type="component" value="Chromosome"/>
</dbReference>
<feature type="transmembrane region" description="Helical" evidence="6">
    <location>
        <begin position="183"/>
        <end position="202"/>
    </location>
</feature>
<keyword evidence="2" id="KW-0813">Transport</keyword>
<feature type="transmembrane region" description="Helical" evidence="6">
    <location>
        <begin position="30"/>
        <end position="54"/>
    </location>
</feature>
<evidence type="ECO:0000256" key="6">
    <source>
        <dbReference type="SAM" id="Phobius"/>
    </source>
</evidence>
<accession>A0ABN0BZF0</accession>
<feature type="transmembrane region" description="Helical" evidence="6">
    <location>
        <begin position="151"/>
        <end position="171"/>
    </location>
</feature>
<comment type="caution">
    <text evidence="7">The sequence shown here is derived from an EMBL/GenBank/DDBJ whole genome shotgun (WGS) entry which is preliminary data.</text>
</comment>
<evidence type="ECO:0000256" key="1">
    <source>
        <dbReference type="ARBA" id="ARBA00004141"/>
    </source>
</evidence>
<evidence type="ECO:0000313" key="7">
    <source>
        <dbReference type="EMBL" id="EFR88560.1"/>
    </source>
</evidence>
<dbReference type="EMBL" id="ADXF01000406">
    <property type="protein sequence ID" value="EFR88560.1"/>
    <property type="molecule type" value="Genomic_DNA"/>
</dbReference>
<feature type="transmembrane region" description="Helical" evidence="6">
    <location>
        <begin position="74"/>
        <end position="97"/>
    </location>
</feature>
<gene>
    <name evidence="7" type="ORF">NT05LM_0848</name>
</gene>
<keyword evidence="3 6" id="KW-0812">Transmembrane</keyword>
<dbReference type="InterPro" id="IPR002293">
    <property type="entry name" value="AA/rel_permease1"/>
</dbReference>
<feature type="transmembrane region" description="Helical" evidence="6">
    <location>
        <begin position="208"/>
        <end position="226"/>
    </location>
</feature>
<evidence type="ECO:0000256" key="3">
    <source>
        <dbReference type="ARBA" id="ARBA00022692"/>
    </source>
</evidence>
<feature type="non-terminal residue" evidence="7">
    <location>
        <position position="1"/>
    </location>
</feature>
<reference evidence="7 8" key="1">
    <citation type="journal article" date="2010" name="Microbiol. Resour. Announc.">
        <title>Comparative genomics of the bacterial genus Listeria: Genome evolution is characterized by limited gene acquisition and limited gene loss.</title>
        <authorList>
            <person name="den Bakker H.C."/>
            <person name="Cummings C.A."/>
            <person name="Ferreira V."/>
            <person name="Vatta P."/>
            <person name="Orsi R.H."/>
            <person name="Degoricija L."/>
            <person name="Barker M."/>
            <person name="Petrauskene O."/>
            <person name="Furtado M.R."/>
            <person name="Wiedmann M."/>
        </authorList>
    </citation>
    <scope>NUCLEOTIDE SEQUENCE [LARGE SCALE GENOMIC DNA]</scope>
    <source>
        <strain evidence="7 8">FSL S4-120</strain>
    </source>
</reference>
<dbReference type="Gene3D" id="1.20.1740.10">
    <property type="entry name" value="Amino acid/polyamine transporter I"/>
    <property type="match status" value="1"/>
</dbReference>
<evidence type="ECO:0000256" key="4">
    <source>
        <dbReference type="ARBA" id="ARBA00022989"/>
    </source>
</evidence>
<keyword evidence="5 6" id="KW-0472">Membrane</keyword>
<evidence type="ECO:0000256" key="5">
    <source>
        <dbReference type="ARBA" id="ARBA00023136"/>
    </source>
</evidence>
<evidence type="ECO:0000313" key="8">
    <source>
        <dbReference type="Proteomes" id="UP000003412"/>
    </source>
</evidence>
<dbReference type="PANTHER" id="PTHR43243:SF4">
    <property type="entry name" value="CATIONIC AMINO ACID TRANSPORTER 4"/>
    <property type="match status" value="1"/>
</dbReference>
<evidence type="ECO:0000256" key="2">
    <source>
        <dbReference type="ARBA" id="ARBA00022448"/>
    </source>
</evidence>
<proteinExistence type="predicted"/>
<comment type="subcellular location">
    <subcellularLocation>
        <location evidence="1">Membrane</location>
        <topology evidence="1">Multi-pass membrane protein</topology>
    </subcellularLocation>
</comment>
<name>A0ABN0BZF0_9LIST</name>
<feature type="transmembrane region" description="Helical" evidence="6">
    <location>
        <begin position="129"/>
        <end position="145"/>
    </location>
</feature>
<keyword evidence="4 6" id="KW-1133">Transmembrane helix</keyword>
<protein>
    <submittedName>
        <fullName evidence="7">Amino acid permease family protein</fullName>
    </submittedName>
</protein>